<reference evidence="14" key="1">
    <citation type="submission" date="2016-06" db="EMBL/GenBank/DDBJ databases">
        <authorList>
            <person name="Nascimento L."/>
            <person name="Pereira R.V."/>
            <person name="Martins L.F."/>
            <person name="Quaggio R.B."/>
            <person name="Silva A.M."/>
            <person name="Setubal J.C."/>
        </authorList>
    </citation>
    <scope>NUCLEOTIDE SEQUENCE [LARGE SCALE GENOMIC DNA]</scope>
</reference>
<feature type="binding site" evidence="11">
    <location>
        <position position="187"/>
    </location>
    <ligand>
        <name>Mg(2+)</name>
        <dbReference type="ChEBI" id="CHEBI:18420"/>
    </ligand>
</feature>
<evidence type="ECO:0000256" key="2">
    <source>
        <dbReference type="ARBA" id="ARBA00016337"/>
    </source>
</evidence>
<keyword evidence="3 10" id="KW-0285">Flavoprotein</keyword>
<proteinExistence type="inferred from homology"/>
<evidence type="ECO:0000256" key="8">
    <source>
        <dbReference type="ARBA" id="ARBA00031306"/>
    </source>
</evidence>
<dbReference type="EC" id="2.7.1.180" evidence="1 10"/>
<protein>
    <recommendedName>
        <fullName evidence="2 10">FAD:protein FMN transferase</fullName>
        <ecNumber evidence="1 10">2.7.1.180</ecNumber>
    </recommendedName>
    <alternativeName>
        <fullName evidence="8 10">Flavin transferase</fullName>
    </alternativeName>
</protein>
<organism evidence="13 14">
    <name type="scientific">Bacillus thermozeamaize</name>
    <dbReference type="NCBI Taxonomy" id="230954"/>
    <lineage>
        <taxon>Bacteria</taxon>
        <taxon>Bacillati</taxon>
        <taxon>Bacillota</taxon>
        <taxon>Bacilli</taxon>
        <taxon>Bacillales</taxon>
        <taxon>Bacillaceae</taxon>
        <taxon>Bacillus</taxon>
    </lineage>
</organism>
<comment type="catalytic activity">
    <reaction evidence="9 10">
        <text>L-threonyl-[protein] + FAD = FMN-L-threonyl-[protein] + AMP + H(+)</text>
        <dbReference type="Rhea" id="RHEA:36847"/>
        <dbReference type="Rhea" id="RHEA-COMP:11060"/>
        <dbReference type="Rhea" id="RHEA-COMP:11061"/>
        <dbReference type="ChEBI" id="CHEBI:15378"/>
        <dbReference type="ChEBI" id="CHEBI:30013"/>
        <dbReference type="ChEBI" id="CHEBI:57692"/>
        <dbReference type="ChEBI" id="CHEBI:74257"/>
        <dbReference type="ChEBI" id="CHEBI:456215"/>
        <dbReference type="EC" id="2.7.1.180"/>
    </reaction>
</comment>
<evidence type="ECO:0000256" key="7">
    <source>
        <dbReference type="ARBA" id="ARBA00022842"/>
    </source>
</evidence>
<comment type="cofactor">
    <cofactor evidence="11">
        <name>Mg(2+)</name>
        <dbReference type="ChEBI" id="CHEBI:18420"/>
    </cofactor>
    <cofactor evidence="11">
        <name>Mn(2+)</name>
        <dbReference type="ChEBI" id="CHEBI:29035"/>
    </cofactor>
    <text evidence="11">Magnesium. Can also use manganese.</text>
</comment>
<feature type="compositionally biased region" description="Polar residues" evidence="12">
    <location>
        <begin position="1"/>
        <end position="15"/>
    </location>
</feature>
<feature type="region of interest" description="Disordered" evidence="12">
    <location>
        <begin position="1"/>
        <end position="25"/>
    </location>
</feature>
<dbReference type="Proteomes" id="UP000196475">
    <property type="component" value="Unassembled WGS sequence"/>
</dbReference>
<keyword evidence="7 10" id="KW-0460">Magnesium</keyword>
<comment type="similarity">
    <text evidence="10">Belongs to the ApbE family.</text>
</comment>
<keyword evidence="5 10" id="KW-0479">Metal-binding</keyword>
<dbReference type="PANTHER" id="PTHR30040">
    <property type="entry name" value="THIAMINE BIOSYNTHESIS LIPOPROTEIN APBE"/>
    <property type="match status" value="1"/>
</dbReference>
<dbReference type="SUPFAM" id="SSF143631">
    <property type="entry name" value="ApbE-like"/>
    <property type="match status" value="1"/>
</dbReference>
<dbReference type="EMBL" id="LZRT01000094">
    <property type="protein sequence ID" value="OUM86117.1"/>
    <property type="molecule type" value="Genomic_DNA"/>
</dbReference>
<evidence type="ECO:0000256" key="9">
    <source>
        <dbReference type="ARBA" id="ARBA00048540"/>
    </source>
</evidence>
<dbReference type="Gene3D" id="3.10.520.10">
    <property type="entry name" value="ApbE-like domains"/>
    <property type="match status" value="1"/>
</dbReference>
<evidence type="ECO:0000256" key="6">
    <source>
        <dbReference type="ARBA" id="ARBA00022827"/>
    </source>
</evidence>
<evidence type="ECO:0000256" key="5">
    <source>
        <dbReference type="ARBA" id="ARBA00022723"/>
    </source>
</evidence>
<evidence type="ECO:0000256" key="3">
    <source>
        <dbReference type="ARBA" id="ARBA00022630"/>
    </source>
</evidence>
<name>A0A1Y3PIZ1_9BACI</name>
<evidence type="ECO:0000313" key="14">
    <source>
        <dbReference type="Proteomes" id="UP000196475"/>
    </source>
</evidence>
<evidence type="ECO:0000256" key="12">
    <source>
        <dbReference type="SAM" id="MobiDB-lite"/>
    </source>
</evidence>
<dbReference type="GO" id="GO:0046872">
    <property type="term" value="F:metal ion binding"/>
    <property type="evidence" value="ECO:0007669"/>
    <property type="project" value="UniProtKB-UniRule"/>
</dbReference>
<sequence>MANMTKTELTCSHPNASAKKKQNTPVPMATHRFRAMNTEIEVILPAEHSHHARTAEIWFRNSQERFSRFDPKSELSRINQSSSSWVFVSKAMAEVLSLTRHFWLKTDGLFSPFLLDALEKAGYAHSFECLPPVAISEPSAISAEETCPKTRPLPQPAVTGPDRHTFHIYPSQQLLERPPGLRIDLGGIVKGWTAQQLARHLQREHAVPWGLVNAGGDLYAWGGYGCDAPWTIGISHPLRDRWEPLRPDMPPAKDIAFIQIRRGAVATSGTMARRWRTPEGIQHHLIDPRTGRPSQSDLVQCTVISPCLVEAEVLAKVIVILGQKEGVRFLKRYMETEKRPLAAFLISDKGEGTLVLENGEVQRMEVKR</sequence>
<comment type="caution">
    <text evidence="13">The sequence shown here is derived from an EMBL/GenBank/DDBJ whole genome shotgun (WGS) entry which is preliminary data.</text>
</comment>
<dbReference type="InterPro" id="IPR024932">
    <property type="entry name" value="ApbE"/>
</dbReference>
<dbReference type="AlphaFoldDB" id="A0A1Y3PIZ1"/>
<evidence type="ECO:0000256" key="4">
    <source>
        <dbReference type="ARBA" id="ARBA00022679"/>
    </source>
</evidence>
<evidence type="ECO:0000256" key="1">
    <source>
        <dbReference type="ARBA" id="ARBA00011955"/>
    </source>
</evidence>
<keyword evidence="4 10" id="KW-0808">Transferase</keyword>
<dbReference type="PANTHER" id="PTHR30040:SF2">
    <property type="entry name" value="FAD:PROTEIN FMN TRANSFERASE"/>
    <property type="match status" value="1"/>
</dbReference>
<dbReference type="PIRSF" id="PIRSF006268">
    <property type="entry name" value="ApbE"/>
    <property type="match status" value="1"/>
</dbReference>
<evidence type="ECO:0000256" key="10">
    <source>
        <dbReference type="PIRNR" id="PIRNR006268"/>
    </source>
</evidence>
<dbReference type="Pfam" id="PF02424">
    <property type="entry name" value="ApbE"/>
    <property type="match status" value="1"/>
</dbReference>
<evidence type="ECO:0000256" key="11">
    <source>
        <dbReference type="PIRSR" id="PIRSR006268-2"/>
    </source>
</evidence>
<evidence type="ECO:0000313" key="13">
    <source>
        <dbReference type="EMBL" id="OUM86117.1"/>
    </source>
</evidence>
<accession>A0A1Y3PIZ1</accession>
<keyword evidence="6 10" id="KW-0274">FAD</keyword>
<gene>
    <name evidence="13" type="ORF">BAA01_01955</name>
</gene>
<dbReference type="InterPro" id="IPR003374">
    <property type="entry name" value="ApbE-like_sf"/>
</dbReference>
<dbReference type="GO" id="GO:0016740">
    <property type="term" value="F:transferase activity"/>
    <property type="evidence" value="ECO:0007669"/>
    <property type="project" value="UniProtKB-UniRule"/>
</dbReference>